<organism evidence="1 2">
    <name type="scientific">Solimicrobium silvestre</name>
    <dbReference type="NCBI Taxonomy" id="2099400"/>
    <lineage>
        <taxon>Bacteria</taxon>
        <taxon>Pseudomonadati</taxon>
        <taxon>Pseudomonadota</taxon>
        <taxon>Betaproteobacteria</taxon>
        <taxon>Burkholderiales</taxon>
        <taxon>Oxalobacteraceae</taxon>
        <taxon>Solimicrobium</taxon>
    </lineage>
</organism>
<gene>
    <name evidence="1" type="ORF">S2091_2714</name>
</gene>
<reference evidence="1 2" key="1">
    <citation type="submission" date="2018-02" db="EMBL/GenBank/DDBJ databases">
        <title>Solimicrobium silvestre gen. nov., sp. nov., isolated from alpine forest soil.</title>
        <authorList>
            <person name="Margesin R."/>
            <person name="Albuquerque L."/>
            <person name="Zhang D.-C."/>
            <person name="Froufe H.J.C."/>
            <person name="Severino R."/>
            <person name="Roxo I."/>
            <person name="Egas C."/>
            <person name="Da Costa M.S."/>
        </authorList>
    </citation>
    <scope>NUCLEOTIDE SEQUENCE [LARGE SCALE GENOMIC DNA]</scope>
    <source>
        <strain evidence="1 2">S20-91</strain>
    </source>
</reference>
<accession>A0A2S9GY63</accession>
<dbReference type="AlphaFoldDB" id="A0A2S9GY63"/>
<evidence type="ECO:0000313" key="2">
    <source>
        <dbReference type="Proteomes" id="UP000237839"/>
    </source>
</evidence>
<keyword evidence="2" id="KW-1185">Reference proteome</keyword>
<protein>
    <submittedName>
        <fullName evidence="1">Uncharacterized protein</fullName>
    </submittedName>
</protein>
<evidence type="ECO:0000313" key="1">
    <source>
        <dbReference type="EMBL" id="PRC92659.1"/>
    </source>
</evidence>
<name>A0A2S9GY63_9BURK</name>
<dbReference type="Proteomes" id="UP000237839">
    <property type="component" value="Unassembled WGS sequence"/>
</dbReference>
<dbReference type="EMBL" id="PUGF01000012">
    <property type="protein sequence ID" value="PRC92659.1"/>
    <property type="molecule type" value="Genomic_DNA"/>
</dbReference>
<comment type="caution">
    <text evidence="1">The sequence shown here is derived from an EMBL/GenBank/DDBJ whole genome shotgun (WGS) entry which is preliminary data.</text>
</comment>
<proteinExistence type="predicted"/>
<sequence>MAMESWMYGDPETVAIRRQQAELSKQRACGACVHKVSVEWNGVMYHGCEFKRRVFGNRCELYRVKQETACQ</sequence>